<keyword evidence="3" id="KW-1185">Reference proteome</keyword>
<comment type="caution">
    <text evidence="2">The sequence shown here is derived from an EMBL/GenBank/DDBJ whole genome shotgun (WGS) entry which is preliminary data.</text>
</comment>
<protein>
    <submittedName>
        <fullName evidence="2">Uncharacterized protein</fullName>
    </submittedName>
</protein>
<evidence type="ECO:0000256" key="1">
    <source>
        <dbReference type="SAM" id="Phobius"/>
    </source>
</evidence>
<accession>A0AAV9CY84</accession>
<evidence type="ECO:0000313" key="3">
    <source>
        <dbReference type="Proteomes" id="UP001180020"/>
    </source>
</evidence>
<proteinExistence type="predicted"/>
<organism evidence="2 3">
    <name type="scientific">Acorus calamus</name>
    <name type="common">Sweet flag</name>
    <dbReference type="NCBI Taxonomy" id="4465"/>
    <lineage>
        <taxon>Eukaryota</taxon>
        <taxon>Viridiplantae</taxon>
        <taxon>Streptophyta</taxon>
        <taxon>Embryophyta</taxon>
        <taxon>Tracheophyta</taxon>
        <taxon>Spermatophyta</taxon>
        <taxon>Magnoliopsida</taxon>
        <taxon>Liliopsida</taxon>
        <taxon>Acoraceae</taxon>
        <taxon>Acorus</taxon>
    </lineage>
</organism>
<keyword evidence="1" id="KW-0472">Membrane</keyword>
<dbReference type="Proteomes" id="UP001180020">
    <property type="component" value="Unassembled WGS sequence"/>
</dbReference>
<feature type="transmembrane region" description="Helical" evidence="1">
    <location>
        <begin position="40"/>
        <end position="60"/>
    </location>
</feature>
<keyword evidence="1" id="KW-0812">Transmembrane</keyword>
<sequence length="94" mass="11099">MKSSKPENHIFLMRMILLHRPTTAFRLLYIVINTLFSKPIGLYTVLFLLYIVILLLYTITLLLYNFVFSLLCSSYVFLVQIGLYIIYLKCKNLI</sequence>
<feature type="transmembrane region" description="Helical" evidence="1">
    <location>
        <begin position="66"/>
        <end position="88"/>
    </location>
</feature>
<gene>
    <name evidence="2" type="ORF">QJS10_CPA16g00196</name>
</gene>
<name>A0AAV9CY84_ACOCL</name>
<evidence type="ECO:0000313" key="2">
    <source>
        <dbReference type="EMBL" id="KAK1294201.1"/>
    </source>
</evidence>
<reference evidence="2" key="2">
    <citation type="submission" date="2023-06" db="EMBL/GenBank/DDBJ databases">
        <authorList>
            <person name="Ma L."/>
            <person name="Liu K.-W."/>
            <person name="Li Z."/>
            <person name="Hsiao Y.-Y."/>
            <person name="Qi Y."/>
            <person name="Fu T."/>
            <person name="Tang G."/>
            <person name="Zhang D."/>
            <person name="Sun W.-H."/>
            <person name="Liu D.-K."/>
            <person name="Li Y."/>
            <person name="Chen G.-Z."/>
            <person name="Liu X.-D."/>
            <person name="Liao X.-Y."/>
            <person name="Jiang Y.-T."/>
            <person name="Yu X."/>
            <person name="Hao Y."/>
            <person name="Huang J."/>
            <person name="Zhao X.-W."/>
            <person name="Ke S."/>
            <person name="Chen Y.-Y."/>
            <person name="Wu W.-L."/>
            <person name="Hsu J.-L."/>
            <person name="Lin Y.-F."/>
            <person name="Huang M.-D."/>
            <person name="Li C.-Y."/>
            <person name="Huang L."/>
            <person name="Wang Z.-W."/>
            <person name="Zhao X."/>
            <person name="Zhong W.-Y."/>
            <person name="Peng D.-H."/>
            <person name="Ahmad S."/>
            <person name="Lan S."/>
            <person name="Zhang J.-S."/>
            <person name="Tsai W.-C."/>
            <person name="Van De Peer Y."/>
            <person name="Liu Z.-J."/>
        </authorList>
    </citation>
    <scope>NUCLEOTIDE SEQUENCE</scope>
    <source>
        <strain evidence="2">CP</strain>
        <tissue evidence="2">Leaves</tissue>
    </source>
</reference>
<reference evidence="2" key="1">
    <citation type="journal article" date="2023" name="Nat. Commun.">
        <title>Diploid and tetraploid genomes of Acorus and the evolution of monocots.</title>
        <authorList>
            <person name="Ma L."/>
            <person name="Liu K.W."/>
            <person name="Li Z."/>
            <person name="Hsiao Y.Y."/>
            <person name="Qi Y."/>
            <person name="Fu T."/>
            <person name="Tang G.D."/>
            <person name="Zhang D."/>
            <person name="Sun W.H."/>
            <person name="Liu D.K."/>
            <person name="Li Y."/>
            <person name="Chen G.Z."/>
            <person name="Liu X.D."/>
            <person name="Liao X.Y."/>
            <person name="Jiang Y.T."/>
            <person name="Yu X."/>
            <person name="Hao Y."/>
            <person name="Huang J."/>
            <person name="Zhao X.W."/>
            <person name="Ke S."/>
            <person name="Chen Y.Y."/>
            <person name="Wu W.L."/>
            <person name="Hsu J.L."/>
            <person name="Lin Y.F."/>
            <person name="Huang M.D."/>
            <person name="Li C.Y."/>
            <person name="Huang L."/>
            <person name="Wang Z.W."/>
            <person name="Zhao X."/>
            <person name="Zhong W.Y."/>
            <person name="Peng D.H."/>
            <person name="Ahmad S."/>
            <person name="Lan S."/>
            <person name="Zhang J.S."/>
            <person name="Tsai W.C."/>
            <person name="Van de Peer Y."/>
            <person name="Liu Z.J."/>
        </authorList>
    </citation>
    <scope>NUCLEOTIDE SEQUENCE</scope>
    <source>
        <strain evidence="2">CP</strain>
    </source>
</reference>
<dbReference type="AlphaFoldDB" id="A0AAV9CY84"/>
<keyword evidence="1" id="KW-1133">Transmembrane helix</keyword>
<dbReference type="EMBL" id="JAUJYO010000016">
    <property type="protein sequence ID" value="KAK1294201.1"/>
    <property type="molecule type" value="Genomic_DNA"/>
</dbReference>